<proteinExistence type="predicted"/>
<evidence type="ECO:0000313" key="4">
    <source>
        <dbReference type="Proteomes" id="UP000199385"/>
    </source>
</evidence>
<feature type="transmembrane region" description="Helical" evidence="1">
    <location>
        <begin position="57"/>
        <end position="74"/>
    </location>
</feature>
<dbReference type="InterPro" id="IPR019692">
    <property type="entry name" value="CFP-6_PH"/>
</dbReference>
<dbReference type="EMBL" id="LT594323">
    <property type="protein sequence ID" value="SBT52958.1"/>
    <property type="molecule type" value="Genomic_DNA"/>
</dbReference>
<sequence>MPPGTLRPPARIRAGTGCDHREVSRADTVHFRHNQAILVAAIVAFIGALPLASARWWLLWVLLVPLAVALWAWWGGTDADPDGLRLRALLGQRRIAWRRVTELAGDNRGRAVARLDDGEVVVLPAVRAADLPRLVSASGQELTDAE</sequence>
<keyword evidence="1" id="KW-0812">Transmembrane</keyword>
<evidence type="ECO:0000256" key="1">
    <source>
        <dbReference type="SAM" id="Phobius"/>
    </source>
</evidence>
<organism evidence="3 4">
    <name type="scientific">Micromonospora auratinigra</name>
    <dbReference type="NCBI Taxonomy" id="261654"/>
    <lineage>
        <taxon>Bacteria</taxon>
        <taxon>Bacillati</taxon>
        <taxon>Actinomycetota</taxon>
        <taxon>Actinomycetes</taxon>
        <taxon>Micromonosporales</taxon>
        <taxon>Micromonosporaceae</taxon>
        <taxon>Micromonospora</taxon>
    </lineage>
</organism>
<keyword evidence="1" id="KW-1133">Transmembrane helix</keyword>
<evidence type="ECO:0000313" key="3">
    <source>
        <dbReference type="EMBL" id="SBT52958.1"/>
    </source>
</evidence>
<dbReference type="Pfam" id="PF10756">
    <property type="entry name" value="bPH_6"/>
    <property type="match status" value="1"/>
</dbReference>
<dbReference type="STRING" id="261654.GA0070611_5880"/>
<gene>
    <name evidence="3" type="ORF">GA0070611_5880</name>
</gene>
<reference evidence="4" key="1">
    <citation type="submission" date="2016-06" db="EMBL/GenBank/DDBJ databases">
        <authorList>
            <person name="Varghese N."/>
            <person name="Submissions Spin"/>
        </authorList>
    </citation>
    <scope>NUCLEOTIDE SEQUENCE [LARGE SCALE GENOMIC DNA]</scope>
    <source>
        <strain evidence="4">DSM 44815</strain>
    </source>
</reference>
<protein>
    <submittedName>
        <fullName evidence="3">PH domain-containing protein</fullName>
    </submittedName>
</protein>
<dbReference type="PATRIC" id="fig|261654.4.peg.5952"/>
<evidence type="ECO:0000259" key="2">
    <source>
        <dbReference type="Pfam" id="PF10756"/>
    </source>
</evidence>
<accession>A0A1A9AA31</accession>
<keyword evidence="4" id="KW-1185">Reference proteome</keyword>
<dbReference type="AlphaFoldDB" id="A0A1A9AA31"/>
<dbReference type="OrthoDB" id="3405416at2"/>
<feature type="domain" description="Low molecular weight protein antigen 6 PH" evidence="2">
    <location>
        <begin position="77"/>
        <end position="144"/>
    </location>
</feature>
<name>A0A1A9AA31_9ACTN</name>
<keyword evidence="1" id="KW-0472">Membrane</keyword>
<feature type="transmembrane region" description="Helical" evidence="1">
    <location>
        <begin position="35"/>
        <end position="52"/>
    </location>
</feature>
<dbReference type="Proteomes" id="UP000199385">
    <property type="component" value="Chromosome I"/>
</dbReference>